<evidence type="ECO:0000313" key="10">
    <source>
        <dbReference type="EMBL" id="KAK9406766.1"/>
    </source>
</evidence>
<dbReference type="GO" id="GO:0102193">
    <property type="term" value="F:protein-ribulosamine 3-kinase activity"/>
    <property type="evidence" value="ECO:0007669"/>
    <property type="project" value="UniProtKB-EC"/>
</dbReference>
<evidence type="ECO:0000313" key="11">
    <source>
        <dbReference type="Proteomes" id="UP001474421"/>
    </source>
</evidence>
<dbReference type="Proteomes" id="UP001474421">
    <property type="component" value="Unassembled WGS sequence"/>
</dbReference>
<evidence type="ECO:0000256" key="5">
    <source>
        <dbReference type="ARBA" id="ARBA00022777"/>
    </source>
</evidence>
<comment type="similarity">
    <text evidence="1 9">Belongs to the fructosamine kinase family.</text>
</comment>
<sequence length="282" mass="31541">MEAALRRELGTSELRPAGYSGGGCISHGESFHTDHGKVYVKRNDKAEARRMFDGEMASLAAILQTQTVKVPKPIKVIDLSEGGALFVMEHLDMKSLNRQAEKLGIQLGDLHLHNQKLGEKLKKDANTIGKSKNQTDIQFVEEFGFHSVTCCGYLPQVNDWQQDWVNFFTRQRIQSQMDLIEKNSGDREARELWAQLQVKIPSLFGDLKIIPALLHGDLWGGNVAEDDSGPIIFDPASFYGHSEYELAIAGMFGGFSGSFYSAYHDVAFWWLSILNCQVGREA</sequence>
<accession>A0AAW1BXZ4</accession>
<evidence type="ECO:0000256" key="6">
    <source>
        <dbReference type="ARBA" id="ARBA00022840"/>
    </source>
</evidence>
<dbReference type="Gene3D" id="3.90.1200.10">
    <property type="match status" value="1"/>
</dbReference>
<dbReference type="GO" id="GO:0016301">
    <property type="term" value="F:kinase activity"/>
    <property type="evidence" value="ECO:0007669"/>
    <property type="project" value="UniProtKB-UniRule"/>
</dbReference>
<dbReference type="PANTHER" id="PTHR12149:SF10">
    <property type="entry name" value="KETOSAMINE-3-KINASE"/>
    <property type="match status" value="1"/>
</dbReference>
<dbReference type="FunFam" id="3.90.1200.10:FF:000003">
    <property type="entry name" value="fructosamine-3-kinase isoform X1"/>
    <property type="match status" value="1"/>
</dbReference>
<evidence type="ECO:0000256" key="8">
    <source>
        <dbReference type="ARBA" id="ARBA00050767"/>
    </source>
</evidence>
<keyword evidence="5 9" id="KW-0418">Kinase</keyword>
<dbReference type="EMBL" id="JAOTOJ010000002">
    <property type="protein sequence ID" value="KAK9406766.1"/>
    <property type="molecule type" value="Genomic_DNA"/>
</dbReference>
<dbReference type="FunFam" id="3.30.200.20:FF:000264">
    <property type="entry name" value="Protein-ribulosamine 3-kinase, chloroplastic"/>
    <property type="match status" value="1"/>
</dbReference>
<evidence type="ECO:0000256" key="1">
    <source>
        <dbReference type="ARBA" id="ARBA00009460"/>
    </source>
</evidence>
<dbReference type="PIRSF" id="PIRSF006221">
    <property type="entry name" value="Ketosamine-3-kinase"/>
    <property type="match status" value="1"/>
</dbReference>
<dbReference type="AlphaFoldDB" id="A0AAW1BXZ4"/>
<dbReference type="GO" id="GO:0005829">
    <property type="term" value="C:cytosol"/>
    <property type="evidence" value="ECO:0007669"/>
    <property type="project" value="UniProtKB-ARBA"/>
</dbReference>
<dbReference type="PANTHER" id="PTHR12149">
    <property type="entry name" value="FRUCTOSAMINE 3 KINASE-RELATED PROTEIN"/>
    <property type="match status" value="1"/>
</dbReference>
<gene>
    <name evidence="10" type="ORF">NXF25_005540</name>
</gene>
<protein>
    <recommendedName>
        <fullName evidence="2">protein-ribulosamine 3-kinase</fullName>
        <ecNumber evidence="2">2.7.1.172</ecNumber>
    </recommendedName>
</protein>
<dbReference type="SUPFAM" id="SSF56112">
    <property type="entry name" value="Protein kinase-like (PK-like)"/>
    <property type="match status" value="1"/>
</dbReference>
<dbReference type="InterPro" id="IPR011009">
    <property type="entry name" value="Kinase-like_dom_sf"/>
</dbReference>
<evidence type="ECO:0000256" key="7">
    <source>
        <dbReference type="ARBA" id="ARBA00048655"/>
    </source>
</evidence>
<evidence type="ECO:0000256" key="9">
    <source>
        <dbReference type="PIRNR" id="PIRNR006221"/>
    </source>
</evidence>
<reference evidence="10 11" key="1">
    <citation type="journal article" date="2024" name="Proc. Natl. Acad. Sci. U.S.A.">
        <title>The genetic regulatory architecture and epigenomic basis for age-related changes in rattlesnake venom.</title>
        <authorList>
            <person name="Hogan M.P."/>
            <person name="Holding M.L."/>
            <person name="Nystrom G.S."/>
            <person name="Colston T.J."/>
            <person name="Bartlett D.A."/>
            <person name="Mason A.J."/>
            <person name="Ellsworth S.A."/>
            <person name="Rautsaw R.M."/>
            <person name="Lawrence K.C."/>
            <person name="Strickland J.L."/>
            <person name="He B."/>
            <person name="Fraser P."/>
            <person name="Margres M.J."/>
            <person name="Gilbert D.M."/>
            <person name="Gibbs H.L."/>
            <person name="Parkinson C.L."/>
            <person name="Rokyta D.R."/>
        </authorList>
    </citation>
    <scope>NUCLEOTIDE SEQUENCE [LARGE SCALE GENOMIC DNA]</scope>
    <source>
        <strain evidence="10">DRR0105</strain>
    </source>
</reference>
<comment type="catalytic activity">
    <reaction evidence="7">
        <text>N(6)-D-ribulosyl-L-lysyl-[protein] + ATP = N(6)-(3-O-phospho-D-ribulosyl)-L-lysyl-[protein] + ADP + H(+)</text>
        <dbReference type="Rhea" id="RHEA:48432"/>
        <dbReference type="Rhea" id="RHEA-COMP:12103"/>
        <dbReference type="Rhea" id="RHEA-COMP:12104"/>
        <dbReference type="ChEBI" id="CHEBI:15378"/>
        <dbReference type="ChEBI" id="CHEBI:30616"/>
        <dbReference type="ChEBI" id="CHEBI:90418"/>
        <dbReference type="ChEBI" id="CHEBI:90420"/>
        <dbReference type="ChEBI" id="CHEBI:456216"/>
        <dbReference type="EC" id="2.7.1.172"/>
    </reaction>
    <physiologicalReaction direction="left-to-right" evidence="7">
        <dbReference type="Rhea" id="RHEA:48433"/>
    </physiologicalReaction>
</comment>
<dbReference type="GO" id="GO:0005524">
    <property type="term" value="F:ATP binding"/>
    <property type="evidence" value="ECO:0007669"/>
    <property type="project" value="UniProtKB-KW"/>
</dbReference>
<comment type="catalytic activity">
    <reaction evidence="8">
        <text>N(6)-(D-psicosyl)-L-lysyl-[protein] + ATP = N(6)-(3-O-phospho-D-psicosyl)-L-lysyl-[protein] + ADP + H(+)</text>
        <dbReference type="Rhea" id="RHEA:61392"/>
        <dbReference type="Rhea" id="RHEA-COMP:15796"/>
        <dbReference type="Rhea" id="RHEA-COMP:15797"/>
        <dbReference type="ChEBI" id="CHEBI:15378"/>
        <dbReference type="ChEBI" id="CHEBI:30616"/>
        <dbReference type="ChEBI" id="CHEBI:144621"/>
        <dbReference type="ChEBI" id="CHEBI:144622"/>
        <dbReference type="ChEBI" id="CHEBI:456216"/>
    </reaction>
    <physiologicalReaction direction="left-to-right" evidence="8">
        <dbReference type="Rhea" id="RHEA:61393"/>
    </physiologicalReaction>
</comment>
<dbReference type="Pfam" id="PF03881">
    <property type="entry name" value="Fructosamin_kin"/>
    <property type="match status" value="1"/>
</dbReference>
<comment type="caution">
    <text evidence="10">The sequence shown here is derived from an EMBL/GenBank/DDBJ whole genome shotgun (WGS) entry which is preliminary data.</text>
</comment>
<dbReference type="EC" id="2.7.1.172" evidence="2"/>
<evidence type="ECO:0000256" key="4">
    <source>
        <dbReference type="ARBA" id="ARBA00022741"/>
    </source>
</evidence>
<organism evidence="10 11">
    <name type="scientific">Crotalus adamanteus</name>
    <name type="common">Eastern diamondback rattlesnake</name>
    <dbReference type="NCBI Taxonomy" id="8729"/>
    <lineage>
        <taxon>Eukaryota</taxon>
        <taxon>Metazoa</taxon>
        <taxon>Chordata</taxon>
        <taxon>Craniata</taxon>
        <taxon>Vertebrata</taxon>
        <taxon>Euteleostomi</taxon>
        <taxon>Lepidosauria</taxon>
        <taxon>Squamata</taxon>
        <taxon>Bifurcata</taxon>
        <taxon>Unidentata</taxon>
        <taxon>Episquamata</taxon>
        <taxon>Toxicofera</taxon>
        <taxon>Serpentes</taxon>
        <taxon>Colubroidea</taxon>
        <taxon>Viperidae</taxon>
        <taxon>Crotalinae</taxon>
        <taxon>Crotalus</taxon>
    </lineage>
</organism>
<keyword evidence="6" id="KW-0067">ATP-binding</keyword>
<name>A0AAW1BXZ4_CROAD</name>
<evidence type="ECO:0000256" key="2">
    <source>
        <dbReference type="ARBA" id="ARBA00011961"/>
    </source>
</evidence>
<keyword evidence="4" id="KW-0547">Nucleotide-binding</keyword>
<dbReference type="InterPro" id="IPR016477">
    <property type="entry name" value="Fructo-/Ketosamine-3-kinase"/>
</dbReference>
<evidence type="ECO:0000256" key="3">
    <source>
        <dbReference type="ARBA" id="ARBA00022679"/>
    </source>
</evidence>
<keyword evidence="11" id="KW-1185">Reference proteome</keyword>
<keyword evidence="3 9" id="KW-0808">Transferase</keyword>
<proteinExistence type="inferred from homology"/>
<dbReference type="Gene3D" id="3.30.200.20">
    <property type="entry name" value="Phosphorylase Kinase, domain 1"/>
    <property type="match status" value="1"/>
</dbReference>